<dbReference type="Proteomes" id="UP000016932">
    <property type="component" value="Unassembled WGS sequence"/>
</dbReference>
<dbReference type="EMBL" id="KB446564">
    <property type="protein sequence ID" value="EME77823.1"/>
    <property type="molecule type" value="Genomic_DNA"/>
</dbReference>
<evidence type="ECO:0000313" key="1">
    <source>
        <dbReference type="EMBL" id="EME77823.1"/>
    </source>
</evidence>
<protein>
    <submittedName>
        <fullName evidence="1">Uncharacterized protein</fullName>
    </submittedName>
</protein>
<dbReference type="RefSeq" id="XP_007931586.1">
    <property type="nucleotide sequence ID" value="XM_007933395.1"/>
</dbReference>
<evidence type="ECO:0000313" key="2">
    <source>
        <dbReference type="Proteomes" id="UP000016932"/>
    </source>
</evidence>
<organism evidence="1 2">
    <name type="scientific">Pseudocercospora fijiensis (strain CIRAD86)</name>
    <name type="common">Black leaf streak disease fungus</name>
    <name type="synonym">Mycosphaerella fijiensis</name>
    <dbReference type="NCBI Taxonomy" id="383855"/>
    <lineage>
        <taxon>Eukaryota</taxon>
        <taxon>Fungi</taxon>
        <taxon>Dikarya</taxon>
        <taxon>Ascomycota</taxon>
        <taxon>Pezizomycotina</taxon>
        <taxon>Dothideomycetes</taxon>
        <taxon>Dothideomycetidae</taxon>
        <taxon>Mycosphaerellales</taxon>
        <taxon>Mycosphaerellaceae</taxon>
        <taxon>Pseudocercospora</taxon>
    </lineage>
</organism>
<accession>M3AL03</accession>
<name>M3AL03_PSEFD</name>
<sequence length="84" mass="9610">MCGDLISGLVGQCRSCLVHRVSDVECHSYRSSQSECKHPKNRMASYMWNKRLLLPTDHEILGLWPERGLEHSAIPCFPNEVNLE</sequence>
<dbReference type="HOGENOM" id="CLU_2528405_0_0_1"/>
<dbReference type="VEuPathDB" id="FungiDB:MYCFIDRAFT_212567"/>
<dbReference type="GeneID" id="19337755"/>
<keyword evidence="2" id="KW-1185">Reference proteome</keyword>
<proteinExistence type="predicted"/>
<dbReference type="KEGG" id="pfj:MYCFIDRAFT_212567"/>
<gene>
    <name evidence="1" type="ORF">MYCFIDRAFT_212567</name>
</gene>
<dbReference type="AlphaFoldDB" id="M3AL03"/>
<reference evidence="1 2" key="1">
    <citation type="journal article" date="2012" name="PLoS Pathog.">
        <title>Diverse lifestyles and strategies of plant pathogenesis encoded in the genomes of eighteen Dothideomycetes fungi.</title>
        <authorList>
            <person name="Ohm R.A."/>
            <person name="Feau N."/>
            <person name="Henrissat B."/>
            <person name="Schoch C.L."/>
            <person name="Horwitz B.A."/>
            <person name="Barry K.W."/>
            <person name="Condon B.J."/>
            <person name="Copeland A.C."/>
            <person name="Dhillon B."/>
            <person name="Glaser F."/>
            <person name="Hesse C.N."/>
            <person name="Kosti I."/>
            <person name="LaButti K."/>
            <person name="Lindquist E.A."/>
            <person name="Lucas S."/>
            <person name="Salamov A.A."/>
            <person name="Bradshaw R.E."/>
            <person name="Ciuffetti L."/>
            <person name="Hamelin R.C."/>
            <person name="Kema G.H.J."/>
            <person name="Lawrence C."/>
            <person name="Scott J.A."/>
            <person name="Spatafora J.W."/>
            <person name="Turgeon B.G."/>
            <person name="de Wit P.J.G.M."/>
            <person name="Zhong S."/>
            <person name="Goodwin S.B."/>
            <person name="Grigoriev I.V."/>
        </authorList>
    </citation>
    <scope>NUCLEOTIDE SEQUENCE [LARGE SCALE GENOMIC DNA]</scope>
    <source>
        <strain evidence="1 2">CIRAD86</strain>
    </source>
</reference>
<dbReference type="OrthoDB" id="5422579at2759"/>